<keyword evidence="3" id="KW-1185">Reference proteome</keyword>
<dbReference type="GO" id="GO:0006629">
    <property type="term" value="P:lipid metabolic process"/>
    <property type="evidence" value="ECO:0007669"/>
    <property type="project" value="InterPro"/>
</dbReference>
<feature type="transmembrane region" description="Helical" evidence="1">
    <location>
        <begin position="18"/>
        <end position="35"/>
    </location>
</feature>
<dbReference type="Proteomes" id="UP000516437">
    <property type="component" value="Chromosome 1"/>
</dbReference>
<dbReference type="InterPro" id="IPR044851">
    <property type="entry name" value="Wax_synthase"/>
</dbReference>
<name>A0A6A1WT98_9ROSI</name>
<keyword evidence="1" id="KW-0812">Transmembrane</keyword>
<sequence length="98" mass="11406">MHELLFIYVARVAPTWEVTWFFLLQGACLVLEFRLKNSFLAHRRRLHWAVSGPLTIGFVMATADWLFFPPLVRNGVDARAISECLAVVKFLKEKIQWT</sequence>
<organism evidence="2 3">
    <name type="scientific">Morella rubra</name>
    <name type="common">Chinese bayberry</name>
    <dbReference type="NCBI Taxonomy" id="262757"/>
    <lineage>
        <taxon>Eukaryota</taxon>
        <taxon>Viridiplantae</taxon>
        <taxon>Streptophyta</taxon>
        <taxon>Embryophyta</taxon>
        <taxon>Tracheophyta</taxon>
        <taxon>Spermatophyta</taxon>
        <taxon>Magnoliopsida</taxon>
        <taxon>eudicotyledons</taxon>
        <taxon>Gunneridae</taxon>
        <taxon>Pentapetalae</taxon>
        <taxon>rosids</taxon>
        <taxon>fabids</taxon>
        <taxon>Fagales</taxon>
        <taxon>Myricaceae</taxon>
        <taxon>Morella</taxon>
    </lineage>
</organism>
<dbReference type="AlphaFoldDB" id="A0A6A1WT98"/>
<evidence type="ECO:0000313" key="2">
    <source>
        <dbReference type="EMBL" id="KAB1226997.1"/>
    </source>
</evidence>
<keyword evidence="2" id="KW-0808">Transferase</keyword>
<proteinExistence type="predicted"/>
<keyword evidence="1" id="KW-0472">Membrane</keyword>
<comment type="caution">
    <text evidence="2">The sequence shown here is derived from an EMBL/GenBank/DDBJ whole genome shotgun (WGS) entry which is preliminary data.</text>
</comment>
<protein>
    <submittedName>
        <fullName evidence="2">Long-chain-alcohol O-fatty-acyltransferase</fullName>
    </submittedName>
</protein>
<dbReference type="PANTHER" id="PTHR31595:SF57">
    <property type="entry name" value="OS04G0481900 PROTEIN"/>
    <property type="match status" value="1"/>
</dbReference>
<dbReference type="OrthoDB" id="1077582at2759"/>
<dbReference type="EMBL" id="RXIC02000019">
    <property type="protein sequence ID" value="KAB1226997.1"/>
    <property type="molecule type" value="Genomic_DNA"/>
</dbReference>
<evidence type="ECO:0000313" key="3">
    <source>
        <dbReference type="Proteomes" id="UP000516437"/>
    </source>
</evidence>
<gene>
    <name evidence="2" type="ORF">CJ030_MR1G014981</name>
</gene>
<feature type="transmembrane region" description="Helical" evidence="1">
    <location>
        <begin position="47"/>
        <end position="68"/>
    </location>
</feature>
<accession>A0A6A1WT98</accession>
<dbReference type="GO" id="GO:0008374">
    <property type="term" value="F:O-acyltransferase activity"/>
    <property type="evidence" value="ECO:0007669"/>
    <property type="project" value="InterPro"/>
</dbReference>
<keyword evidence="2" id="KW-0012">Acyltransferase</keyword>
<dbReference type="PANTHER" id="PTHR31595">
    <property type="entry name" value="LONG-CHAIN-ALCOHOL O-FATTY-ACYLTRANSFERASE 3-RELATED"/>
    <property type="match status" value="1"/>
</dbReference>
<keyword evidence="1" id="KW-1133">Transmembrane helix</keyword>
<reference evidence="2 3" key="1">
    <citation type="journal article" date="2019" name="Plant Biotechnol. J.">
        <title>The red bayberry genome and genetic basis of sex determination.</title>
        <authorList>
            <person name="Jia H.M."/>
            <person name="Jia H.J."/>
            <person name="Cai Q.L."/>
            <person name="Wang Y."/>
            <person name="Zhao H.B."/>
            <person name="Yang W.F."/>
            <person name="Wang G.Y."/>
            <person name="Li Y.H."/>
            <person name="Zhan D.L."/>
            <person name="Shen Y.T."/>
            <person name="Niu Q.F."/>
            <person name="Chang L."/>
            <person name="Qiu J."/>
            <person name="Zhao L."/>
            <person name="Xie H.B."/>
            <person name="Fu W.Y."/>
            <person name="Jin J."/>
            <person name="Li X.W."/>
            <person name="Jiao Y."/>
            <person name="Zhou C.C."/>
            <person name="Tu T."/>
            <person name="Chai C.Y."/>
            <person name="Gao J.L."/>
            <person name="Fan L.J."/>
            <person name="van de Weg E."/>
            <person name="Wang J.Y."/>
            <person name="Gao Z.S."/>
        </authorList>
    </citation>
    <scope>NUCLEOTIDE SEQUENCE [LARGE SCALE GENOMIC DNA]</scope>
    <source>
        <tissue evidence="2">Leaves</tissue>
    </source>
</reference>
<evidence type="ECO:0000256" key="1">
    <source>
        <dbReference type="SAM" id="Phobius"/>
    </source>
</evidence>